<keyword evidence="3" id="KW-1185">Reference proteome</keyword>
<protein>
    <submittedName>
        <fullName evidence="2">Uncharacterized protein</fullName>
    </submittedName>
</protein>
<name>A0AAD7GCU6_MYCRO</name>
<dbReference type="AlphaFoldDB" id="A0AAD7GCU6"/>
<feature type="chain" id="PRO_5042070812" evidence="1">
    <location>
        <begin position="24"/>
        <end position="131"/>
    </location>
</feature>
<sequence length="131" mass="14750">MFPTSTFTLFFIALFAVFSLVASAPAPLLQRDVYSPPVLYPRNGTVWRVGEHHNVTWDISNAPEHITNNIGMVILCRDHELLDLDRPLAKNFNILIARHEIVVPDVEPGNNYRILVFGDSGNTGEMFTITK</sequence>
<organism evidence="2 3">
    <name type="scientific">Mycena rosella</name>
    <name type="common">Pink bonnet</name>
    <name type="synonym">Agaricus rosellus</name>
    <dbReference type="NCBI Taxonomy" id="1033263"/>
    <lineage>
        <taxon>Eukaryota</taxon>
        <taxon>Fungi</taxon>
        <taxon>Dikarya</taxon>
        <taxon>Basidiomycota</taxon>
        <taxon>Agaricomycotina</taxon>
        <taxon>Agaricomycetes</taxon>
        <taxon>Agaricomycetidae</taxon>
        <taxon>Agaricales</taxon>
        <taxon>Marasmiineae</taxon>
        <taxon>Mycenaceae</taxon>
        <taxon>Mycena</taxon>
    </lineage>
</organism>
<comment type="caution">
    <text evidence="2">The sequence shown here is derived from an EMBL/GenBank/DDBJ whole genome shotgun (WGS) entry which is preliminary data.</text>
</comment>
<dbReference type="Proteomes" id="UP001221757">
    <property type="component" value="Unassembled WGS sequence"/>
</dbReference>
<feature type="signal peptide" evidence="1">
    <location>
        <begin position="1"/>
        <end position="23"/>
    </location>
</feature>
<keyword evidence="1" id="KW-0732">Signal</keyword>
<evidence type="ECO:0000313" key="3">
    <source>
        <dbReference type="Proteomes" id="UP001221757"/>
    </source>
</evidence>
<evidence type="ECO:0000313" key="2">
    <source>
        <dbReference type="EMBL" id="KAJ7677472.1"/>
    </source>
</evidence>
<evidence type="ECO:0000256" key="1">
    <source>
        <dbReference type="SAM" id="SignalP"/>
    </source>
</evidence>
<dbReference type="EMBL" id="JARKIE010000138">
    <property type="protein sequence ID" value="KAJ7677472.1"/>
    <property type="molecule type" value="Genomic_DNA"/>
</dbReference>
<gene>
    <name evidence="2" type="ORF">B0H17DRAFT_1207028</name>
</gene>
<reference evidence="2" key="1">
    <citation type="submission" date="2023-03" db="EMBL/GenBank/DDBJ databases">
        <title>Massive genome expansion in bonnet fungi (Mycena s.s.) driven by repeated elements and novel gene families across ecological guilds.</title>
        <authorList>
            <consortium name="Lawrence Berkeley National Laboratory"/>
            <person name="Harder C.B."/>
            <person name="Miyauchi S."/>
            <person name="Viragh M."/>
            <person name="Kuo A."/>
            <person name="Thoen E."/>
            <person name="Andreopoulos B."/>
            <person name="Lu D."/>
            <person name="Skrede I."/>
            <person name="Drula E."/>
            <person name="Henrissat B."/>
            <person name="Morin E."/>
            <person name="Kohler A."/>
            <person name="Barry K."/>
            <person name="LaButti K."/>
            <person name="Morin E."/>
            <person name="Salamov A."/>
            <person name="Lipzen A."/>
            <person name="Mereny Z."/>
            <person name="Hegedus B."/>
            <person name="Baldrian P."/>
            <person name="Stursova M."/>
            <person name="Weitz H."/>
            <person name="Taylor A."/>
            <person name="Grigoriev I.V."/>
            <person name="Nagy L.G."/>
            <person name="Martin F."/>
            <person name="Kauserud H."/>
        </authorList>
    </citation>
    <scope>NUCLEOTIDE SEQUENCE</scope>
    <source>
        <strain evidence="2">CBHHK067</strain>
    </source>
</reference>
<proteinExistence type="predicted"/>
<accession>A0AAD7GCU6</accession>